<dbReference type="HOGENOM" id="CLU_1824519_0_0_9"/>
<dbReference type="RefSeq" id="WP_006555472.1">
    <property type="nucleotide sequence ID" value="NZ_JH992936.1"/>
</dbReference>
<organism evidence="1 2">
    <name type="scientific">Veillonella seminalis ACS-216-V-Col6b</name>
    <dbReference type="NCBI Taxonomy" id="883156"/>
    <lineage>
        <taxon>Bacteria</taxon>
        <taxon>Bacillati</taxon>
        <taxon>Bacillota</taxon>
        <taxon>Negativicutes</taxon>
        <taxon>Veillonellales</taxon>
        <taxon>Veillonellaceae</taxon>
        <taxon>Veillonella</taxon>
    </lineage>
</organism>
<reference evidence="1 2" key="1">
    <citation type="submission" date="2012-09" db="EMBL/GenBank/DDBJ databases">
        <title>The Genome Sequence of Veillonella ratti ACS-216-V-COL6B.</title>
        <authorList>
            <consortium name="The Broad Institute Genome Sequencing Platform"/>
            <person name="Earl A."/>
            <person name="Ward D."/>
            <person name="Feldgarden M."/>
            <person name="Gevers D."/>
            <person name="Saerens B."/>
            <person name="Vaneechoutte M."/>
            <person name="Walker B."/>
            <person name="Young S.K."/>
            <person name="Zeng Q."/>
            <person name="Gargeya S."/>
            <person name="Fitzgerald M."/>
            <person name="Haas B."/>
            <person name="Abouelleil A."/>
            <person name="Alvarado L."/>
            <person name="Arachchi H.M."/>
            <person name="Berlin A."/>
            <person name="Chapman S.B."/>
            <person name="Goldberg J."/>
            <person name="Griggs A."/>
            <person name="Gujja S."/>
            <person name="Hansen M."/>
            <person name="Howarth C."/>
            <person name="Imamovic A."/>
            <person name="Larimer J."/>
            <person name="McCowen C."/>
            <person name="Montmayeur A."/>
            <person name="Murphy C."/>
            <person name="Neiman D."/>
            <person name="Pearson M."/>
            <person name="Priest M."/>
            <person name="Roberts A."/>
            <person name="Saif S."/>
            <person name="Shea T."/>
            <person name="Sisk P."/>
            <person name="Sykes S."/>
            <person name="Wortman J."/>
            <person name="Nusbaum C."/>
            <person name="Birren B."/>
        </authorList>
    </citation>
    <scope>NUCLEOTIDE SEQUENCE [LARGE SCALE GENOMIC DNA]</scope>
    <source>
        <strain evidence="1 2">ACS-216-V-Col6b</strain>
    </source>
</reference>
<dbReference type="EMBL" id="AHAF01000003">
    <property type="protein sequence ID" value="EKU78775.1"/>
    <property type="molecule type" value="Genomic_DNA"/>
</dbReference>
<sequence>MDHVQIDDRGNDFWSQIGKGVGMIGGLMLRRRDDRGAMKIMQDQLNQRKLEDIDEQNNLLGAFAANEALGDDADPTQRGLLMAKLANAGIDGVTKDNYQDFQKGLLARQEYLRGWDTSKTFAERQAMGGYNGFVSNMPKLI</sequence>
<accession>K9DN22</accession>
<dbReference type="AlphaFoldDB" id="K9DN22"/>
<dbReference type="PATRIC" id="fig|883156.3.peg.556"/>
<dbReference type="STRING" id="883156.HMPREF9282_00572"/>
<dbReference type="Proteomes" id="UP000009891">
    <property type="component" value="Unassembled WGS sequence"/>
</dbReference>
<keyword evidence="2" id="KW-1185">Reference proteome</keyword>
<evidence type="ECO:0000313" key="2">
    <source>
        <dbReference type="Proteomes" id="UP000009891"/>
    </source>
</evidence>
<proteinExistence type="predicted"/>
<comment type="caution">
    <text evidence="1">The sequence shown here is derived from an EMBL/GenBank/DDBJ whole genome shotgun (WGS) entry which is preliminary data.</text>
</comment>
<protein>
    <submittedName>
        <fullName evidence="1">Uncharacterized protein</fullName>
    </submittedName>
</protein>
<evidence type="ECO:0000313" key="1">
    <source>
        <dbReference type="EMBL" id="EKU78775.1"/>
    </source>
</evidence>
<name>K9DN22_9FIRM</name>
<gene>
    <name evidence="1" type="ORF">HMPREF9282_00572</name>
</gene>